<dbReference type="AlphaFoldDB" id="A0A2S9XUX5"/>
<sequence length="223" mass="25406">MADRGDKRISRADMRLALRRLRGTERALTEIFFRFIDHRDAKPGAVITKFDVDKALVYAKDRLIDAYDINNNGLSQDEIAKMSNLAKLAVQLAREQMIALRFDEDEAIPEGYAPYLTIAMGTIDASAGRLVLTGIPPLDLSLQSLVEVAFWVVWERILVHRYWNAPVDLASNGKLELGEWTDPRNGLVYVICNWVDVDDASMVFYYREQGDGTWLLVHEIFLN</sequence>
<dbReference type="RefSeq" id="WP_106392957.1">
    <property type="nucleotide sequence ID" value="NZ_PVNK01000165.1"/>
</dbReference>
<dbReference type="OrthoDB" id="5522838at2"/>
<keyword evidence="2" id="KW-1185">Reference proteome</keyword>
<evidence type="ECO:0000313" key="2">
    <source>
        <dbReference type="Proteomes" id="UP000237968"/>
    </source>
</evidence>
<gene>
    <name evidence="1" type="ORF">ENSA5_36160</name>
</gene>
<dbReference type="Proteomes" id="UP000237968">
    <property type="component" value="Unassembled WGS sequence"/>
</dbReference>
<evidence type="ECO:0000313" key="1">
    <source>
        <dbReference type="EMBL" id="PRP96540.1"/>
    </source>
</evidence>
<name>A0A2S9XUX5_9BACT</name>
<dbReference type="EMBL" id="PVNK01000165">
    <property type="protein sequence ID" value="PRP96540.1"/>
    <property type="molecule type" value="Genomic_DNA"/>
</dbReference>
<protein>
    <submittedName>
        <fullName evidence="1">Uncharacterized protein</fullName>
    </submittedName>
</protein>
<reference evidence="1 2" key="1">
    <citation type="submission" date="2018-03" db="EMBL/GenBank/DDBJ databases">
        <title>Draft Genome Sequences of the Obligatory Marine Myxobacteria Enhygromyxa salina SWB005.</title>
        <authorList>
            <person name="Poehlein A."/>
            <person name="Moghaddam J.A."/>
            <person name="Harms H."/>
            <person name="Alanjari M."/>
            <person name="Koenig G.M."/>
            <person name="Daniel R."/>
            <person name="Schaeberle T.F."/>
        </authorList>
    </citation>
    <scope>NUCLEOTIDE SEQUENCE [LARGE SCALE GENOMIC DNA]</scope>
    <source>
        <strain evidence="1 2">SWB005</strain>
    </source>
</reference>
<organism evidence="1 2">
    <name type="scientific">Enhygromyxa salina</name>
    <dbReference type="NCBI Taxonomy" id="215803"/>
    <lineage>
        <taxon>Bacteria</taxon>
        <taxon>Pseudomonadati</taxon>
        <taxon>Myxococcota</taxon>
        <taxon>Polyangia</taxon>
        <taxon>Nannocystales</taxon>
        <taxon>Nannocystaceae</taxon>
        <taxon>Enhygromyxa</taxon>
    </lineage>
</organism>
<comment type="caution">
    <text evidence="1">The sequence shown here is derived from an EMBL/GenBank/DDBJ whole genome shotgun (WGS) entry which is preliminary data.</text>
</comment>
<proteinExistence type="predicted"/>
<accession>A0A2S9XUX5</accession>